<evidence type="ECO:0000256" key="4">
    <source>
        <dbReference type="ARBA" id="ARBA00022692"/>
    </source>
</evidence>
<evidence type="ECO:0000256" key="5">
    <source>
        <dbReference type="ARBA" id="ARBA00022989"/>
    </source>
</evidence>
<evidence type="ECO:0000256" key="3">
    <source>
        <dbReference type="ARBA" id="ARBA00022475"/>
    </source>
</evidence>
<feature type="transmembrane region" description="Helical" evidence="7">
    <location>
        <begin position="130"/>
        <end position="158"/>
    </location>
</feature>
<comment type="caution">
    <text evidence="9">The sequence shown here is derived from an EMBL/GenBank/DDBJ whole genome shotgun (WGS) entry which is preliminary data.</text>
</comment>
<comment type="similarity">
    <text evidence="7">Belongs to the binding-protein-dependent transport system permease family.</text>
</comment>
<dbReference type="PANTHER" id="PTHR43386">
    <property type="entry name" value="OLIGOPEPTIDE TRANSPORT SYSTEM PERMEASE PROTEIN APPC"/>
    <property type="match status" value="1"/>
</dbReference>
<gene>
    <name evidence="9" type="ORF">ACIBP5_12190</name>
</gene>
<keyword evidence="3" id="KW-1003">Cell membrane</keyword>
<keyword evidence="10" id="KW-1185">Reference proteome</keyword>
<dbReference type="Proteomes" id="UP001612928">
    <property type="component" value="Unassembled WGS sequence"/>
</dbReference>
<sequence>MTSVAWTRRRLAFGRFWESFRRERAGLTGLAILLAAVLAALVAPLFIDESVTSVVSGTGAKFAPPSLDEPFGTDESGRSILLMVWWGSRTSLLIGFLAALVSIVIGTVVGIAAGHLRGWAGAVLMRITDWFLVLPSLITAMVLAAILGGSTFTIIMAIGVTTWPATARLIRAQTLSVEARPYIERSRALGGGHWHITTRHVLPNVAPLLLASTTLEVASAIVTESTLAFLGVSSNKTSWGTMLRASYDYGAATSGAWWYILVPGLCILAVVMAFTLCGRALEAVLNPQLRRAGA</sequence>
<evidence type="ECO:0000256" key="7">
    <source>
        <dbReference type="RuleBase" id="RU363032"/>
    </source>
</evidence>
<name>A0ABW8A1P4_9ACTN</name>
<evidence type="ECO:0000313" key="9">
    <source>
        <dbReference type="EMBL" id="MFI7440705.1"/>
    </source>
</evidence>
<keyword evidence="4 7" id="KW-0812">Transmembrane</keyword>
<organism evidence="9 10">
    <name type="scientific">Nonomuraea indica</name>
    <dbReference type="NCBI Taxonomy" id="1581193"/>
    <lineage>
        <taxon>Bacteria</taxon>
        <taxon>Bacillati</taxon>
        <taxon>Actinomycetota</taxon>
        <taxon>Actinomycetes</taxon>
        <taxon>Streptosporangiales</taxon>
        <taxon>Streptosporangiaceae</taxon>
        <taxon>Nonomuraea</taxon>
    </lineage>
</organism>
<feature type="domain" description="ABC transmembrane type-1" evidence="8">
    <location>
        <begin position="88"/>
        <end position="278"/>
    </location>
</feature>
<evidence type="ECO:0000259" key="8">
    <source>
        <dbReference type="PROSITE" id="PS50928"/>
    </source>
</evidence>
<dbReference type="InterPro" id="IPR050366">
    <property type="entry name" value="BP-dependent_transpt_permease"/>
</dbReference>
<dbReference type="InterPro" id="IPR025966">
    <property type="entry name" value="OppC_N"/>
</dbReference>
<dbReference type="InterPro" id="IPR000515">
    <property type="entry name" value="MetI-like"/>
</dbReference>
<comment type="subcellular location">
    <subcellularLocation>
        <location evidence="1 7">Cell membrane</location>
        <topology evidence="1 7">Multi-pass membrane protein</topology>
    </subcellularLocation>
</comment>
<feature type="transmembrane region" description="Helical" evidence="7">
    <location>
        <begin position="256"/>
        <end position="281"/>
    </location>
</feature>
<evidence type="ECO:0000256" key="2">
    <source>
        <dbReference type="ARBA" id="ARBA00022448"/>
    </source>
</evidence>
<dbReference type="PANTHER" id="PTHR43386:SF1">
    <property type="entry name" value="D,D-DIPEPTIDE TRANSPORT SYSTEM PERMEASE PROTEIN DDPC-RELATED"/>
    <property type="match status" value="1"/>
</dbReference>
<evidence type="ECO:0000256" key="1">
    <source>
        <dbReference type="ARBA" id="ARBA00004651"/>
    </source>
</evidence>
<proteinExistence type="inferred from homology"/>
<evidence type="ECO:0000256" key="6">
    <source>
        <dbReference type="ARBA" id="ARBA00023136"/>
    </source>
</evidence>
<dbReference type="Gene3D" id="1.10.3720.10">
    <property type="entry name" value="MetI-like"/>
    <property type="match status" value="1"/>
</dbReference>
<dbReference type="PROSITE" id="PS50928">
    <property type="entry name" value="ABC_TM1"/>
    <property type="match status" value="1"/>
</dbReference>
<accession>A0ABW8A1P4</accession>
<evidence type="ECO:0000313" key="10">
    <source>
        <dbReference type="Proteomes" id="UP001612928"/>
    </source>
</evidence>
<dbReference type="Pfam" id="PF00528">
    <property type="entry name" value="BPD_transp_1"/>
    <property type="match status" value="1"/>
</dbReference>
<protein>
    <submittedName>
        <fullName evidence="9">ABC transporter permease</fullName>
    </submittedName>
</protein>
<keyword evidence="5 7" id="KW-1133">Transmembrane helix</keyword>
<keyword evidence="6 7" id="KW-0472">Membrane</keyword>
<dbReference type="CDD" id="cd06261">
    <property type="entry name" value="TM_PBP2"/>
    <property type="match status" value="1"/>
</dbReference>
<dbReference type="RefSeq" id="WP_397020488.1">
    <property type="nucleotide sequence ID" value="NZ_JBITMB010000003.1"/>
</dbReference>
<keyword evidence="2 7" id="KW-0813">Transport</keyword>
<dbReference type="InterPro" id="IPR035906">
    <property type="entry name" value="MetI-like_sf"/>
</dbReference>
<reference evidence="9 10" key="1">
    <citation type="submission" date="2024-10" db="EMBL/GenBank/DDBJ databases">
        <title>The Natural Products Discovery Center: Release of the First 8490 Sequenced Strains for Exploring Actinobacteria Biosynthetic Diversity.</title>
        <authorList>
            <person name="Kalkreuter E."/>
            <person name="Kautsar S.A."/>
            <person name="Yang D."/>
            <person name="Bader C.D."/>
            <person name="Teijaro C.N."/>
            <person name="Fluegel L."/>
            <person name="Davis C.M."/>
            <person name="Simpson J.R."/>
            <person name="Lauterbach L."/>
            <person name="Steele A.D."/>
            <person name="Gui C."/>
            <person name="Meng S."/>
            <person name="Li G."/>
            <person name="Viehrig K."/>
            <person name="Ye F."/>
            <person name="Su P."/>
            <person name="Kiefer A.F."/>
            <person name="Nichols A."/>
            <person name="Cepeda A.J."/>
            <person name="Yan W."/>
            <person name="Fan B."/>
            <person name="Jiang Y."/>
            <person name="Adhikari A."/>
            <person name="Zheng C.-J."/>
            <person name="Schuster L."/>
            <person name="Cowan T.M."/>
            <person name="Smanski M.J."/>
            <person name="Chevrette M.G."/>
            <person name="De Carvalho L.P.S."/>
            <person name="Shen B."/>
        </authorList>
    </citation>
    <scope>NUCLEOTIDE SEQUENCE [LARGE SCALE GENOMIC DNA]</scope>
    <source>
        <strain evidence="9 10">NPDC049503</strain>
    </source>
</reference>
<dbReference type="Pfam" id="PF12911">
    <property type="entry name" value="OppC_N"/>
    <property type="match status" value="1"/>
</dbReference>
<dbReference type="SUPFAM" id="SSF161098">
    <property type="entry name" value="MetI-like"/>
    <property type="match status" value="1"/>
</dbReference>
<feature type="transmembrane region" description="Helical" evidence="7">
    <location>
        <begin position="25"/>
        <end position="47"/>
    </location>
</feature>
<feature type="transmembrane region" description="Helical" evidence="7">
    <location>
        <begin position="92"/>
        <end position="118"/>
    </location>
</feature>
<dbReference type="EMBL" id="JBITMB010000003">
    <property type="protein sequence ID" value="MFI7440705.1"/>
    <property type="molecule type" value="Genomic_DNA"/>
</dbReference>